<protein>
    <submittedName>
        <fullName evidence="7">Major Facilitator Superfamily protein</fullName>
    </submittedName>
</protein>
<evidence type="ECO:0000256" key="3">
    <source>
        <dbReference type="ARBA" id="ARBA00022989"/>
    </source>
</evidence>
<dbReference type="STRING" id="34027.SAMN05421829_102340"/>
<evidence type="ECO:0000256" key="5">
    <source>
        <dbReference type="SAM" id="Phobius"/>
    </source>
</evidence>
<dbReference type="RefSeq" id="WP_076600843.1">
    <property type="nucleotide sequence ID" value="NZ_FTMD01000002.1"/>
</dbReference>
<dbReference type="AlphaFoldDB" id="A0A1N6Q4H7"/>
<dbReference type="InterPro" id="IPR020846">
    <property type="entry name" value="MFS_dom"/>
</dbReference>
<feature type="transmembrane region" description="Helical" evidence="5">
    <location>
        <begin position="162"/>
        <end position="182"/>
    </location>
</feature>
<feature type="transmembrane region" description="Helical" evidence="5">
    <location>
        <begin position="137"/>
        <end position="156"/>
    </location>
</feature>
<feature type="transmembrane region" description="Helical" evidence="5">
    <location>
        <begin position="291"/>
        <end position="314"/>
    </location>
</feature>
<dbReference type="GO" id="GO:0022857">
    <property type="term" value="F:transmembrane transporter activity"/>
    <property type="evidence" value="ECO:0007669"/>
    <property type="project" value="InterPro"/>
</dbReference>
<proteinExistence type="predicted"/>
<dbReference type="InterPro" id="IPR011701">
    <property type="entry name" value="MFS"/>
</dbReference>
<dbReference type="OrthoDB" id="9810941at2"/>
<sequence length="387" mass="40002">MLKFPAGPLWALVTGFAALGGVGSVLMTRQPEFYQRWSLDNAEWGWALFATGLGGVLAYPLNRWLLARWGGRGMLHRFGTAGGIVLAAIPWLPGVPGLYAGLFAQGVIYNGVGVAINQQASQWELQRGTRMMGRLHATFFLGSVLSAFISSLLAALDVGLPLHMAAVGLVAALIHRAAAATLEAEAARSTTPVAMHHAPESWLGLGLLFCWCTVLESGVMGWASVYLNQSLQASESLSGIGLALFFGAMAVGRLFSDGLVTRHGALRIVRTGAIACAISLALAAWQQQLPVALLAFAVTGLGLAAAAPVIFSVAGRMGGEALALIAGLGALGGLLGPVILGCIASYVSLDWVLATLAAVAVAIARQAATLDAGGEDRLRGRSAVSLP</sequence>
<keyword evidence="8" id="KW-1185">Reference proteome</keyword>
<dbReference type="PANTHER" id="PTHR23514:SF13">
    <property type="entry name" value="INNER MEMBRANE PROTEIN YBJJ"/>
    <property type="match status" value="1"/>
</dbReference>
<feature type="transmembrane region" description="Helical" evidence="5">
    <location>
        <begin position="202"/>
        <end position="225"/>
    </location>
</feature>
<dbReference type="PANTHER" id="PTHR23514">
    <property type="entry name" value="BYPASS OF STOP CODON PROTEIN 6"/>
    <property type="match status" value="1"/>
</dbReference>
<comment type="subcellular location">
    <subcellularLocation>
        <location evidence="1">Membrane</location>
        <topology evidence="1">Multi-pass membrane protein</topology>
    </subcellularLocation>
</comment>
<gene>
    <name evidence="7" type="ORF">SAMN05421829_102340</name>
</gene>
<feature type="transmembrane region" description="Helical" evidence="5">
    <location>
        <begin position="98"/>
        <end position="116"/>
    </location>
</feature>
<feature type="domain" description="Major facilitator superfamily (MFS) profile" evidence="6">
    <location>
        <begin position="143"/>
        <end position="387"/>
    </location>
</feature>
<name>A0A1N6Q4H7_9RHOO</name>
<evidence type="ECO:0000256" key="2">
    <source>
        <dbReference type="ARBA" id="ARBA00022692"/>
    </source>
</evidence>
<dbReference type="Pfam" id="PF07690">
    <property type="entry name" value="MFS_1"/>
    <property type="match status" value="1"/>
</dbReference>
<evidence type="ECO:0000313" key="8">
    <source>
        <dbReference type="Proteomes" id="UP000186819"/>
    </source>
</evidence>
<dbReference type="InterPro" id="IPR051788">
    <property type="entry name" value="MFS_Transporter"/>
</dbReference>
<feature type="transmembrane region" description="Helical" evidence="5">
    <location>
        <begin position="74"/>
        <end position="92"/>
    </location>
</feature>
<reference evidence="8" key="1">
    <citation type="submission" date="2017-01" db="EMBL/GenBank/DDBJ databases">
        <authorList>
            <person name="Varghese N."/>
            <person name="Submissions S."/>
        </authorList>
    </citation>
    <scope>NUCLEOTIDE SEQUENCE [LARGE SCALE GENOMIC DNA]</scope>
    <source>
        <strain evidence="8">ATCC 51758</strain>
    </source>
</reference>
<feature type="transmembrane region" description="Helical" evidence="5">
    <location>
        <begin position="268"/>
        <end position="285"/>
    </location>
</feature>
<keyword evidence="4 5" id="KW-0472">Membrane</keyword>
<keyword evidence="3 5" id="KW-1133">Transmembrane helix</keyword>
<evidence type="ECO:0000313" key="7">
    <source>
        <dbReference type="EMBL" id="SIQ11447.1"/>
    </source>
</evidence>
<evidence type="ECO:0000256" key="4">
    <source>
        <dbReference type="ARBA" id="ARBA00023136"/>
    </source>
</evidence>
<keyword evidence="2 5" id="KW-0812">Transmembrane</keyword>
<dbReference type="PROSITE" id="PS50850">
    <property type="entry name" value="MFS"/>
    <property type="match status" value="1"/>
</dbReference>
<feature type="transmembrane region" description="Helical" evidence="5">
    <location>
        <begin position="44"/>
        <end position="62"/>
    </location>
</feature>
<organism evidence="7 8">
    <name type="scientific">Aromatoleum tolulyticum</name>
    <dbReference type="NCBI Taxonomy" id="34027"/>
    <lineage>
        <taxon>Bacteria</taxon>
        <taxon>Pseudomonadati</taxon>
        <taxon>Pseudomonadota</taxon>
        <taxon>Betaproteobacteria</taxon>
        <taxon>Rhodocyclales</taxon>
        <taxon>Rhodocyclaceae</taxon>
        <taxon>Aromatoleum</taxon>
    </lineage>
</organism>
<evidence type="ECO:0000256" key="1">
    <source>
        <dbReference type="ARBA" id="ARBA00004141"/>
    </source>
</evidence>
<dbReference type="SUPFAM" id="SSF103473">
    <property type="entry name" value="MFS general substrate transporter"/>
    <property type="match status" value="1"/>
</dbReference>
<dbReference type="Gene3D" id="1.20.1250.20">
    <property type="entry name" value="MFS general substrate transporter like domains"/>
    <property type="match status" value="2"/>
</dbReference>
<feature type="transmembrane region" description="Helical" evidence="5">
    <location>
        <begin position="237"/>
        <end position="256"/>
    </location>
</feature>
<dbReference type="Proteomes" id="UP000186819">
    <property type="component" value="Unassembled WGS sequence"/>
</dbReference>
<accession>A0A1N6Q4H7</accession>
<dbReference type="EMBL" id="FTMD01000002">
    <property type="protein sequence ID" value="SIQ11447.1"/>
    <property type="molecule type" value="Genomic_DNA"/>
</dbReference>
<dbReference type="GO" id="GO:0016020">
    <property type="term" value="C:membrane"/>
    <property type="evidence" value="ECO:0007669"/>
    <property type="project" value="UniProtKB-SubCell"/>
</dbReference>
<feature type="transmembrane region" description="Helical" evidence="5">
    <location>
        <begin position="321"/>
        <end position="346"/>
    </location>
</feature>
<dbReference type="InterPro" id="IPR036259">
    <property type="entry name" value="MFS_trans_sf"/>
</dbReference>
<feature type="transmembrane region" description="Helical" evidence="5">
    <location>
        <begin position="352"/>
        <end position="372"/>
    </location>
</feature>
<evidence type="ECO:0000259" key="6">
    <source>
        <dbReference type="PROSITE" id="PS50850"/>
    </source>
</evidence>